<dbReference type="Proteomes" id="UP001597264">
    <property type="component" value="Unassembled WGS sequence"/>
</dbReference>
<evidence type="ECO:0000256" key="1">
    <source>
        <dbReference type="SAM" id="SignalP"/>
    </source>
</evidence>
<comment type="caution">
    <text evidence="2">The sequence shown here is derived from an EMBL/GenBank/DDBJ whole genome shotgun (WGS) entry which is preliminary data.</text>
</comment>
<sequence length="163" mass="18150">MKLIKFFLGAAFVVSVQVNAASFNLDGKIIESDTVEEIVDCGSYKVRLKSEQFPYKYEMEIPEEYKIEGFYGSSAIVEKSAFIFPGGTRVLSPSEIKSLKSLYPLDRTYLPTSAVCKGSTLIVSYWSGGNCKECEAFLQFEVVDGKPTNAKKVHYGQVQVLKN</sequence>
<accession>A0ABW3UFI7</accession>
<organism evidence="2 3">
    <name type="scientific">Microbulbifer celer</name>
    <dbReference type="NCBI Taxonomy" id="435905"/>
    <lineage>
        <taxon>Bacteria</taxon>
        <taxon>Pseudomonadati</taxon>
        <taxon>Pseudomonadota</taxon>
        <taxon>Gammaproteobacteria</taxon>
        <taxon>Cellvibrionales</taxon>
        <taxon>Microbulbiferaceae</taxon>
        <taxon>Microbulbifer</taxon>
    </lineage>
</organism>
<gene>
    <name evidence="2" type="ORF">ACFQ2X_16755</name>
</gene>
<feature type="signal peptide" evidence="1">
    <location>
        <begin position="1"/>
        <end position="20"/>
    </location>
</feature>
<feature type="chain" id="PRO_5045772332" evidence="1">
    <location>
        <begin position="21"/>
        <end position="163"/>
    </location>
</feature>
<protein>
    <submittedName>
        <fullName evidence="2">Uncharacterized protein</fullName>
    </submittedName>
</protein>
<reference evidence="3" key="1">
    <citation type="journal article" date="2019" name="Int. J. Syst. Evol. Microbiol.">
        <title>The Global Catalogue of Microorganisms (GCM) 10K type strain sequencing project: providing services to taxonomists for standard genome sequencing and annotation.</title>
        <authorList>
            <consortium name="The Broad Institute Genomics Platform"/>
            <consortium name="The Broad Institute Genome Sequencing Center for Infectious Disease"/>
            <person name="Wu L."/>
            <person name="Ma J."/>
        </authorList>
    </citation>
    <scope>NUCLEOTIDE SEQUENCE [LARGE SCALE GENOMIC DNA]</scope>
    <source>
        <strain evidence="3">CCUG 54356</strain>
    </source>
</reference>
<evidence type="ECO:0000313" key="3">
    <source>
        <dbReference type="Proteomes" id="UP001597264"/>
    </source>
</evidence>
<name>A0ABW3UFI7_9GAMM</name>
<dbReference type="EMBL" id="JBHTLR010000033">
    <property type="protein sequence ID" value="MFD1218254.1"/>
    <property type="molecule type" value="Genomic_DNA"/>
</dbReference>
<keyword evidence="1" id="KW-0732">Signal</keyword>
<keyword evidence="3" id="KW-1185">Reference proteome</keyword>
<evidence type="ECO:0000313" key="2">
    <source>
        <dbReference type="EMBL" id="MFD1218254.1"/>
    </source>
</evidence>
<dbReference type="RefSeq" id="WP_230435823.1">
    <property type="nucleotide sequence ID" value="NZ_CP087715.1"/>
</dbReference>
<proteinExistence type="predicted"/>